<dbReference type="EMBL" id="RBWU01000004">
    <property type="protein sequence ID" value="RKS73191.1"/>
    <property type="molecule type" value="Genomic_DNA"/>
</dbReference>
<sequence>MAECEKCGLTIGLGCACNLPTAAPRRPYENYYQWTRFGPDALLISSRNMAHVPGACSHIAEDDVLNPESGWGWIPDPDPALWDRISADHPVPATEGNTSRAAVVRCADCLNNL</sequence>
<dbReference type="PROSITE" id="PS51257">
    <property type="entry name" value="PROKAR_LIPOPROTEIN"/>
    <property type="match status" value="1"/>
</dbReference>
<evidence type="ECO:0000313" key="1">
    <source>
        <dbReference type="EMBL" id="RKS73191.1"/>
    </source>
</evidence>
<evidence type="ECO:0000313" key="2">
    <source>
        <dbReference type="Proteomes" id="UP000274601"/>
    </source>
</evidence>
<name>A0A495QL83_9ACTN</name>
<dbReference type="AlphaFoldDB" id="A0A495QL83"/>
<comment type="caution">
    <text evidence="1">The sequence shown here is derived from an EMBL/GenBank/DDBJ whole genome shotgun (WGS) entry which is preliminary data.</text>
</comment>
<protein>
    <submittedName>
        <fullName evidence="1">Uncharacterized protein</fullName>
    </submittedName>
</protein>
<dbReference type="Proteomes" id="UP000274601">
    <property type="component" value="Unassembled WGS sequence"/>
</dbReference>
<gene>
    <name evidence="1" type="ORF">BZB76_3881</name>
</gene>
<organism evidence="1 2">
    <name type="scientific">Actinomadura pelletieri DSM 43383</name>
    <dbReference type="NCBI Taxonomy" id="1120940"/>
    <lineage>
        <taxon>Bacteria</taxon>
        <taxon>Bacillati</taxon>
        <taxon>Actinomycetota</taxon>
        <taxon>Actinomycetes</taxon>
        <taxon>Streptosporangiales</taxon>
        <taxon>Thermomonosporaceae</taxon>
        <taxon>Actinomadura</taxon>
    </lineage>
</organism>
<accession>A0A495QL83</accession>
<keyword evidence="2" id="KW-1185">Reference proteome</keyword>
<proteinExistence type="predicted"/>
<reference evidence="1 2" key="1">
    <citation type="submission" date="2018-10" db="EMBL/GenBank/DDBJ databases">
        <title>Genomic Encyclopedia of Archaeal and Bacterial Type Strains, Phase II (KMG-II): from individual species to whole genera.</title>
        <authorList>
            <person name="Goeker M."/>
        </authorList>
    </citation>
    <scope>NUCLEOTIDE SEQUENCE [LARGE SCALE GENOMIC DNA]</scope>
    <source>
        <strain evidence="1 2">DSM 43383</strain>
    </source>
</reference>